<feature type="transmembrane region" description="Helical" evidence="8">
    <location>
        <begin position="77"/>
        <end position="100"/>
    </location>
</feature>
<dbReference type="EMBL" id="JBHTKH010000005">
    <property type="protein sequence ID" value="MFD1054615.1"/>
    <property type="molecule type" value="Genomic_DNA"/>
</dbReference>
<evidence type="ECO:0000313" key="10">
    <source>
        <dbReference type="Proteomes" id="UP001597046"/>
    </source>
</evidence>
<evidence type="ECO:0000256" key="7">
    <source>
        <dbReference type="SAM" id="MobiDB-lite"/>
    </source>
</evidence>
<keyword evidence="5 8" id="KW-1133">Transmembrane helix</keyword>
<comment type="similarity">
    <text evidence="2">Belongs to the CPA3 antiporters (TC 2.A.63) subunit E family.</text>
</comment>
<dbReference type="PANTHER" id="PTHR34584">
    <property type="entry name" value="NA(+)/H(+) ANTIPORTER SUBUNIT E1"/>
    <property type="match status" value="1"/>
</dbReference>
<evidence type="ECO:0000256" key="1">
    <source>
        <dbReference type="ARBA" id="ARBA00004651"/>
    </source>
</evidence>
<dbReference type="Pfam" id="PF01899">
    <property type="entry name" value="MNHE"/>
    <property type="match status" value="1"/>
</dbReference>
<keyword evidence="3" id="KW-1003">Cell membrane</keyword>
<evidence type="ECO:0000313" key="9">
    <source>
        <dbReference type="EMBL" id="MFD1054615.1"/>
    </source>
</evidence>
<dbReference type="NCBIfam" id="NF006521">
    <property type="entry name" value="PRK08965.1-5"/>
    <property type="match status" value="1"/>
</dbReference>
<feature type="region of interest" description="Disordered" evidence="7">
    <location>
        <begin position="186"/>
        <end position="233"/>
    </location>
</feature>
<keyword evidence="10" id="KW-1185">Reference proteome</keyword>
<proteinExistence type="inferred from homology"/>
<sequence length="233" mass="26021">MTETRTGTAHRGPEAPRRRRRVLQPRAVATIALAWVLLWDRVTWGNVVNGVLVGLVVTYAFPLPSIEFRGRLRPLRLAWLILRFLADLVVASWQVMLLAFGTRRPRNAVIGVQLRSRSDFYLTITAELVALVPGSVVVDARRSTSVLYLHLLDVDDDAAIEAQRAHVLVVERRVVRTFGSREEIASVETGAPWPGHTTADLPEGQRSSSNGDRSDDDLDDHLDDHPDGREELP</sequence>
<evidence type="ECO:0000256" key="4">
    <source>
        <dbReference type="ARBA" id="ARBA00022692"/>
    </source>
</evidence>
<evidence type="ECO:0000256" key="8">
    <source>
        <dbReference type="SAM" id="Phobius"/>
    </source>
</evidence>
<evidence type="ECO:0000256" key="3">
    <source>
        <dbReference type="ARBA" id="ARBA00022475"/>
    </source>
</evidence>
<dbReference type="InterPro" id="IPR002758">
    <property type="entry name" value="Cation_antiport_E"/>
</dbReference>
<dbReference type="PANTHER" id="PTHR34584:SF1">
    <property type="entry name" value="NA(+)_H(+) ANTIPORTER SUBUNIT E1"/>
    <property type="match status" value="1"/>
</dbReference>
<comment type="caution">
    <text evidence="9">The sequence shown here is derived from an EMBL/GenBank/DDBJ whole genome shotgun (WGS) entry which is preliminary data.</text>
</comment>
<accession>A0ABW3MVL6</accession>
<gene>
    <name evidence="9" type="ORF">ACFQ2V_09890</name>
</gene>
<feature type="transmembrane region" description="Helical" evidence="8">
    <location>
        <begin position="44"/>
        <end position="65"/>
    </location>
</feature>
<keyword evidence="4 8" id="KW-0812">Transmembrane</keyword>
<dbReference type="RefSeq" id="WP_386052522.1">
    <property type="nucleotide sequence ID" value="NZ_JBHTKH010000005.1"/>
</dbReference>
<protein>
    <submittedName>
        <fullName evidence="9">Na+/H+ antiporter subunit E</fullName>
    </submittedName>
</protein>
<name>A0ABW3MVL6_9MICO</name>
<evidence type="ECO:0000256" key="5">
    <source>
        <dbReference type="ARBA" id="ARBA00022989"/>
    </source>
</evidence>
<evidence type="ECO:0000256" key="6">
    <source>
        <dbReference type="ARBA" id="ARBA00023136"/>
    </source>
</evidence>
<reference evidence="10" key="1">
    <citation type="journal article" date="2019" name="Int. J. Syst. Evol. Microbiol.">
        <title>The Global Catalogue of Microorganisms (GCM) 10K type strain sequencing project: providing services to taxonomists for standard genome sequencing and annotation.</title>
        <authorList>
            <consortium name="The Broad Institute Genomics Platform"/>
            <consortium name="The Broad Institute Genome Sequencing Center for Infectious Disease"/>
            <person name="Wu L."/>
            <person name="Ma J."/>
        </authorList>
    </citation>
    <scope>NUCLEOTIDE SEQUENCE [LARGE SCALE GENOMIC DNA]</scope>
    <source>
        <strain evidence="10">CCUG 57508</strain>
    </source>
</reference>
<dbReference type="Proteomes" id="UP001597046">
    <property type="component" value="Unassembled WGS sequence"/>
</dbReference>
<feature type="compositionally biased region" description="Basic and acidic residues" evidence="7">
    <location>
        <begin position="222"/>
        <end position="233"/>
    </location>
</feature>
<evidence type="ECO:0000256" key="2">
    <source>
        <dbReference type="ARBA" id="ARBA00006228"/>
    </source>
</evidence>
<comment type="subcellular location">
    <subcellularLocation>
        <location evidence="1">Cell membrane</location>
        <topology evidence="1">Multi-pass membrane protein</topology>
    </subcellularLocation>
</comment>
<keyword evidence="6 8" id="KW-0472">Membrane</keyword>
<organism evidence="9 10">
    <name type="scientific">Terrabacter terrigena</name>
    <dbReference type="NCBI Taxonomy" id="574718"/>
    <lineage>
        <taxon>Bacteria</taxon>
        <taxon>Bacillati</taxon>
        <taxon>Actinomycetota</taxon>
        <taxon>Actinomycetes</taxon>
        <taxon>Micrococcales</taxon>
        <taxon>Intrasporangiaceae</taxon>
        <taxon>Terrabacter</taxon>
    </lineage>
</organism>
<feature type="transmembrane region" description="Helical" evidence="8">
    <location>
        <begin position="21"/>
        <end position="38"/>
    </location>
</feature>